<dbReference type="EMBL" id="CAJOAZ010005643">
    <property type="protein sequence ID" value="CAF4107714.1"/>
    <property type="molecule type" value="Genomic_DNA"/>
</dbReference>
<dbReference type="Proteomes" id="UP000663844">
    <property type="component" value="Unassembled WGS sequence"/>
</dbReference>
<dbReference type="AlphaFoldDB" id="A0A819VEP1"/>
<dbReference type="InterPro" id="IPR051339">
    <property type="entry name" value="DnaJ_subfamily_B"/>
</dbReference>
<evidence type="ECO:0000313" key="3">
    <source>
        <dbReference type="EMBL" id="CAF1029017.1"/>
    </source>
</evidence>
<protein>
    <recommendedName>
        <fullName evidence="2">Chaperone DnaJ C-terminal domain-containing protein</fullName>
    </recommendedName>
</protein>
<feature type="domain" description="Chaperone DnaJ C-terminal" evidence="2">
    <location>
        <begin position="241"/>
        <end position="341"/>
    </location>
</feature>
<accession>A0A819VEP1</accession>
<dbReference type="Pfam" id="PF01556">
    <property type="entry name" value="DnaJ_C"/>
    <property type="match status" value="1"/>
</dbReference>
<dbReference type="SUPFAM" id="SSF49493">
    <property type="entry name" value="HSP40/DnaJ peptide-binding domain"/>
    <property type="match status" value="1"/>
</dbReference>
<evidence type="ECO:0000259" key="2">
    <source>
        <dbReference type="Pfam" id="PF01556"/>
    </source>
</evidence>
<evidence type="ECO:0000256" key="1">
    <source>
        <dbReference type="ARBA" id="ARBA00023186"/>
    </source>
</evidence>
<dbReference type="Proteomes" id="UP000663845">
    <property type="component" value="Unassembled WGS sequence"/>
</dbReference>
<dbReference type="PANTHER" id="PTHR24078">
    <property type="entry name" value="DNAJ HOMOLOG SUBFAMILY C MEMBER"/>
    <property type="match status" value="1"/>
</dbReference>
<dbReference type="GO" id="GO:0005829">
    <property type="term" value="C:cytosol"/>
    <property type="evidence" value="ECO:0007669"/>
    <property type="project" value="TreeGrafter"/>
</dbReference>
<dbReference type="GO" id="GO:0051082">
    <property type="term" value="F:unfolded protein binding"/>
    <property type="evidence" value="ECO:0007669"/>
    <property type="project" value="InterPro"/>
</dbReference>
<dbReference type="EMBL" id="CAJNOG010000164">
    <property type="protein sequence ID" value="CAF1029017.1"/>
    <property type="molecule type" value="Genomic_DNA"/>
</dbReference>
<sequence>MAIYVYPAAAAGSFIIRAFAETDIDGNTEKYLAKDITIDEATRIISENINYYVTIVTIKAVCDITVTSLVGRKLYSMFKSLWEILKPLLTAGLKSFINGIKHAGKCIQESLKELIVKGTFFHTIGDKIRSNLSLSGVLNTLDHIHKLFVCVKNGLCHTIQFELTKYYIEIMGLIRALCDKNNVNFLKYVAKADIELNSNGDQMDGRHKEEPFEHTYEISLEELLRGTERQLPWTREIRKKVGDQDPINIPADLHITIRSKPHPLFKRQGNNLVYIQTISYADSRSGNPIKVPLLDRGTISVDPKEPIDIDTQLIVQGHGLPDPDQNGARGELLVRFDIKAPSKKI</sequence>
<dbReference type="PANTHER" id="PTHR24078:SF553">
    <property type="entry name" value="DNAJ HOMOLOG SUBFAMILY B MEMBER 5"/>
    <property type="match status" value="1"/>
</dbReference>
<dbReference type="GO" id="GO:0006457">
    <property type="term" value="P:protein folding"/>
    <property type="evidence" value="ECO:0007669"/>
    <property type="project" value="InterPro"/>
</dbReference>
<dbReference type="InterPro" id="IPR002939">
    <property type="entry name" value="DnaJ_C"/>
</dbReference>
<dbReference type="GO" id="GO:0051087">
    <property type="term" value="F:protein-folding chaperone binding"/>
    <property type="evidence" value="ECO:0007669"/>
    <property type="project" value="TreeGrafter"/>
</dbReference>
<proteinExistence type="predicted"/>
<name>A0A819VEP1_9BILA</name>
<dbReference type="Gene3D" id="2.60.260.20">
    <property type="entry name" value="Urease metallochaperone UreE, N-terminal domain"/>
    <property type="match status" value="1"/>
</dbReference>
<keyword evidence="1" id="KW-0143">Chaperone</keyword>
<gene>
    <name evidence="3" type="ORF">JYZ213_LOCUS17491</name>
    <name evidence="4" type="ORF">OXD698_LOCUS35769</name>
</gene>
<reference evidence="4" key="1">
    <citation type="submission" date="2021-02" db="EMBL/GenBank/DDBJ databases">
        <authorList>
            <person name="Nowell W R."/>
        </authorList>
    </citation>
    <scope>NUCLEOTIDE SEQUENCE</scope>
</reference>
<evidence type="ECO:0000313" key="4">
    <source>
        <dbReference type="EMBL" id="CAF4107714.1"/>
    </source>
</evidence>
<organism evidence="4 5">
    <name type="scientific">Adineta steineri</name>
    <dbReference type="NCBI Taxonomy" id="433720"/>
    <lineage>
        <taxon>Eukaryota</taxon>
        <taxon>Metazoa</taxon>
        <taxon>Spiralia</taxon>
        <taxon>Gnathifera</taxon>
        <taxon>Rotifera</taxon>
        <taxon>Eurotatoria</taxon>
        <taxon>Bdelloidea</taxon>
        <taxon>Adinetida</taxon>
        <taxon>Adinetidae</taxon>
        <taxon>Adineta</taxon>
    </lineage>
</organism>
<comment type="caution">
    <text evidence="4">The sequence shown here is derived from an EMBL/GenBank/DDBJ whole genome shotgun (WGS) entry which is preliminary data.</text>
</comment>
<evidence type="ECO:0000313" key="5">
    <source>
        <dbReference type="Proteomes" id="UP000663844"/>
    </source>
</evidence>
<dbReference type="InterPro" id="IPR008971">
    <property type="entry name" value="HSP40/DnaJ_pept-bd"/>
</dbReference>
<dbReference type="CDD" id="cd10747">
    <property type="entry name" value="DnaJ_C"/>
    <property type="match status" value="1"/>
</dbReference>